<evidence type="ECO:0000313" key="1">
    <source>
        <dbReference type="EMBL" id="QEQ97260.1"/>
    </source>
</evidence>
<evidence type="ECO:0000313" key="2">
    <source>
        <dbReference type="Proteomes" id="UP000324760"/>
    </source>
</evidence>
<name>A0A5P1RC94_9GAMM</name>
<dbReference type="KEGG" id="ncu:F0U83_11350"/>
<dbReference type="EMBL" id="CP043869">
    <property type="protein sequence ID" value="QEQ97260.1"/>
    <property type="molecule type" value="Genomic_DNA"/>
</dbReference>
<dbReference type="AlphaFoldDB" id="A0A5P1RC94"/>
<organism evidence="1 2">
    <name type="scientific">Neptunomonas concharum</name>
    <dbReference type="NCBI Taxonomy" id="1031538"/>
    <lineage>
        <taxon>Bacteria</taxon>
        <taxon>Pseudomonadati</taxon>
        <taxon>Pseudomonadota</taxon>
        <taxon>Gammaproteobacteria</taxon>
        <taxon>Oceanospirillales</taxon>
        <taxon>Oceanospirillaceae</taxon>
        <taxon>Neptunomonas</taxon>
    </lineage>
</organism>
<sequence length="126" mass="14808">MYIRFVIDELDEDSNQRRGIFQAVYCLKNEGHLYDYELSHVDDVMHWFDDNLASPLDYLNKQKARKSDVFISWFKASASNHIAKARELSSLLENRGVVVDQITTTNPGKIVYFDDYQVFAKPYTRF</sequence>
<proteinExistence type="predicted"/>
<dbReference type="RefSeq" id="WP_138987097.1">
    <property type="nucleotide sequence ID" value="NZ_CP043869.1"/>
</dbReference>
<dbReference type="OrthoDB" id="8911044at2"/>
<gene>
    <name evidence="1" type="ORF">F0U83_11350</name>
</gene>
<accession>A0A5P1RC94</accession>
<keyword evidence="2" id="KW-1185">Reference proteome</keyword>
<dbReference type="Proteomes" id="UP000324760">
    <property type="component" value="Chromosome"/>
</dbReference>
<protein>
    <submittedName>
        <fullName evidence="1">Uncharacterized protein</fullName>
    </submittedName>
</protein>
<reference evidence="1 2" key="1">
    <citation type="journal article" date="2019" name="Biochem. Eng. J.">
        <title>Metabolic engineering of the marine bacteria Neptunomonas concharum for the production of acetoin and meso-2,3-butanediol from acetate.</title>
        <authorList>
            <person name="Li W."/>
            <person name="Pu N."/>
            <person name="Liu C.-X."/>
            <person name="Yuan Q.-P."/>
            <person name="Li Z.-J."/>
        </authorList>
    </citation>
    <scope>NUCLEOTIDE SEQUENCE [LARGE SCALE GENOMIC DNA]</scope>
    <source>
        <strain evidence="1 2">JCM17730</strain>
    </source>
</reference>